<evidence type="ECO:0000256" key="1">
    <source>
        <dbReference type="ARBA" id="ARBA00000971"/>
    </source>
</evidence>
<gene>
    <name evidence="9" type="ORF">J2Z53_001884</name>
</gene>
<evidence type="ECO:0000256" key="6">
    <source>
        <dbReference type="PROSITE-ProRule" id="PRU00278"/>
    </source>
</evidence>
<accession>A0ABS4F234</accession>
<dbReference type="Proteomes" id="UP000783390">
    <property type="component" value="Unassembled WGS sequence"/>
</dbReference>
<keyword evidence="10" id="KW-1185">Reference proteome</keyword>
<dbReference type="InterPro" id="IPR046357">
    <property type="entry name" value="PPIase_dom_sf"/>
</dbReference>
<feature type="chain" id="PRO_5047251367" description="peptidylprolyl isomerase" evidence="7">
    <location>
        <begin position="22"/>
        <end position="342"/>
    </location>
</feature>
<protein>
    <recommendedName>
        <fullName evidence="2">peptidylprolyl isomerase</fullName>
        <ecNumber evidence="2">5.2.1.8</ecNumber>
    </recommendedName>
</protein>
<dbReference type="EC" id="5.2.1.8" evidence="2"/>
<organism evidence="9 10">
    <name type="scientific">Clostridium moniliforme</name>
    <dbReference type="NCBI Taxonomy" id="39489"/>
    <lineage>
        <taxon>Bacteria</taxon>
        <taxon>Bacillati</taxon>
        <taxon>Bacillota</taxon>
        <taxon>Clostridia</taxon>
        <taxon>Eubacteriales</taxon>
        <taxon>Clostridiaceae</taxon>
        <taxon>Clostridium</taxon>
    </lineage>
</organism>
<evidence type="ECO:0000259" key="8">
    <source>
        <dbReference type="PROSITE" id="PS50198"/>
    </source>
</evidence>
<feature type="domain" description="PpiC" evidence="8">
    <location>
        <begin position="198"/>
        <end position="290"/>
    </location>
</feature>
<proteinExistence type="predicted"/>
<evidence type="ECO:0000256" key="4">
    <source>
        <dbReference type="ARBA" id="ARBA00023110"/>
    </source>
</evidence>
<dbReference type="NCBIfam" id="NF000809">
    <property type="entry name" value="PRK00059.1"/>
    <property type="match status" value="1"/>
</dbReference>
<dbReference type="Gene3D" id="1.10.4030.10">
    <property type="entry name" value="Porin chaperone SurA, peptide-binding domain"/>
    <property type="match status" value="1"/>
</dbReference>
<dbReference type="PANTHER" id="PTHR47245">
    <property type="entry name" value="PEPTIDYLPROLYL ISOMERASE"/>
    <property type="match status" value="1"/>
</dbReference>
<dbReference type="PROSITE" id="PS51257">
    <property type="entry name" value="PROKAR_LIPOPROTEIN"/>
    <property type="match status" value="1"/>
</dbReference>
<dbReference type="SUPFAM" id="SSF54534">
    <property type="entry name" value="FKBP-like"/>
    <property type="match status" value="1"/>
</dbReference>
<evidence type="ECO:0000256" key="3">
    <source>
        <dbReference type="ARBA" id="ARBA00022729"/>
    </source>
</evidence>
<dbReference type="PANTHER" id="PTHR47245:SF1">
    <property type="entry name" value="FOLDASE PROTEIN PRSA"/>
    <property type="match status" value="1"/>
</dbReference>
<dbReference type="Pfam" id="PF13145">
    <property type="entry name" value="Rotamase_2"/>
    <property type="match status" value="1"/>
</dbReference>
<dbReference type="InterPro" id="IPR027304">
    <property type="entry name" value="Trigger_fact/SurA_dom_sf"/>
</dbReference>
<evidence type="ECO:0000256" key="7">
    <source>
        <dbReference type="SAM" id="SignalP"/>
    </source>
</evidence>
<dbReference type="PROSITE" id="PS50198">
    <property type="entry name" value="PPIC_PPIASE_2"/>
    <property type="match status" value="1"/>
</dbReference>
<dbReference type="RefSeq" id="WP_209797218.1">
    <property type="nucleotide sequence ID" value="NZ_JAGGJZ010000005.1"/>
</dbReference>
<evidence type="ECO:0000313" key="10">
    <source>
        <dbReference type="Proteomes" id="UP000783390"/>
    </source>
</evidence>
<dbReference type="Gene3D" id="3.10.50.40">
    <property type="match status" value="1"/>
</dbReference>
<dbReference type="InterPro" id="IPR050245">
    <property type="entry name" value="PrsA_foldase"/>
</dbReference>
<evidence type="ECO:0000256" key="5">
    <source>
        <dbReference type="ARBA" id="ARBA00023235"/>
    </source>
</evidence>
<name>A0ABS4F234_9CLOT</name>
<keyword evidence="3 7" id="KW-0732">Signal</keyword>
<dbReference type="SUPFAM" id="SSF109998">
    <property type="entry name" value="Triger factor/SurA peptide-binding domain-like"/>
    <property type="match status" value="1"/>
</dbReference>
<comment type="catalytic activity">
    <reaction evidence="1">
        <text>[protein]-peptidylproline (omega=180) = [protein]-peptidylproline (omega=0)</text>
        <dbReference type="Rhea" id="RHEA:16237"/>
        <dbReference type="Rhea" id="RHEA-COMP:10747"/>
        <dbReference type="Rhea" id="RHEA-COMP:10748"/>
        <dbReference type="ChEBI" id="CHEBI:83833"/>
        <dbReference type="ChEBI" id="CHEBI:83834"/>
        <dbReference type="EC" id="5.2.1.8"/>
    </reaction>
</comment>
<evidence type="ECO:0000313" key="9">
    <source>
        <dbReference type="EMBL" id="MBP1890294.1"/>
    </source>
</evidence>
<keyword evidence="4 6" id="KW-0697">Rotamase</keyword>
<evidence type="ECO:0000256" key="2">
    <source>
        <dbReference type="ARBA" id="ARBA00013194"/>
    </source>
</evidence>
<sequence length="342" mass="39202">MGKIKKILAMGLISMVSLSFVGCKMIAKTPEAIQNETIAKVGDKKITKGDLDKLMESKYQQYEQQYGKDYMSNPQVKAQVEQEKKMMLDSLVNRDVVIGMGEKEKWIPSDSEINKEVDKNFNEMKNNLKKAYGIKDDKQFNELLKSSGYADEAAYKKELRQQVIYNSILTKHVFNNINVTEADAKKYYDTNKEKFTVQPGADVYQIITKDKKDIEKAEKELKDGEKFSKVAEKYNIDGTKTTGGSLGYIPYNSTQYVKEFMDAVKKLKKDGEVSQPVKSQFGYHIIKVEGIKTKAQVQPFDKVKDQIMKELKGEKQETAYTDTIKKWKDELGAKIYEDKLNK</sequence>
<dbReference type="EMBL" id="JAGGJZ010000005">
    <property type="protein sequence ID" value="MBP1890294.1"/>
    <property type="molecule type" value="Genomic_DNA"/>
</dbReference>
<reference evidence="9 10" key="1">
    <citation type="submission" date="2021-03" db="EMBL/GenBank/DDBJ databases">
        <title>Genomic Encyclopedia of Type Strains, Phase IV (KMG-IV): sequencing the most valuable type-strain genomes for metagenomic binning, comparative biology and taxonomic classification.</title>
        <authorList>
            <person name="Goeker M."/>
        </authorList>
    </citation>
    <scope>NUCLEOTIDE SEQUENCE [LARGE SCALE GENOMIC DNA]</scope>
    <source>
        <strain evidence="9 10">DSM 3984</strain>
    </source>
</reference>
<feature type="signal peptide" evidence="7">
    <location>
        <begin position="1"/>
        <end position="21"/>
    </location>
</feature>
<dbReference type="GO" id="GO:0003755">
    <property type="term" value="F:peptidyl-prolyl cis-trans isomerase activity"/>
    <property type="evidence" value="ECO:0007669"/>
    <property type="project" value="UniProtKB-EC"/>
</dbReference>
<comment type="caution">
    <text evidence="9">The sequence shown here is derived from an EMBL/GenBank/DDBJ whole genome shotgun (WGS) entry which is preliminary data.</text>
</comment>
<keyword evidence="5 6" id="KW-0413">Isomerase</keyword>
<dbReference type="Pfam" id="PF13624">
    <property type="entry name" value="SurA_N_3"/>
    <property type="match status" value="1"/>
</dbReference>
<dbReference type="InterPro" id="IPR000297">
    <property type="entry name" value="PPIase_PpiC"/>
</dbReference>